<keyword evidence="4 13" id="KW-0132">Cell division</keyword>
<dbReference type="EMBL" id="CP017812">
    <property type="protein sequence ID" value="AOZ72386.1"/>
    <property type="molecule type" value="Genomic_DNA"/>
</dbReference>
<protein>
    <recommendedName>
        <fullName evidence="13">UDP-N-acetylglucosamine 1-carboxyvinyltransferase</fullName>
        <ecNumber evidence="13">2.5.1.7</ecNumber>
    </recommendedName>
    <alternativeName>
        <fullName evidence="13">Enoylpyruvate transferase</fullName>
    </alternativeName>
    <alternativeName>
        <fullName evidence="13">UDP-N-acetylglucosamine enolpyruvyl transferase</fullName>
        <shortName evidence="13">EPT</shortName>
    </alternativeName>
</protein>
<dbReference type="GO" id="GO:0008760">
    <property type="term" value="F:UDP-N-acetylglucosamine 1-carboxyvinyltransferase activity"/>
    <property type="evidence" value="ECO:0007669"/>
    <property type="project" value="UniProtKB-UniRule"/>
</dbReference>
<comment type="catalytic activity">
    <reaction evidence="12 13">
        <text>phosphoenolpyruvate + UDP-N-acetyl-alpha-D-glucosamine = UDP-N-acetyl-3-O-(1-carboxyvinyl)-alpha-D-glucosamine + phosphate</text>
        <dbReference type="Rhea" id="RHEA:18681"/>
        <dbReference type="ChEBI" id="CHEBI:43474"/>
        <dbReference type="ChEBI" id="CHEBI:57705"/>
        <dbReference type="ChEBI" id="CHEBI:58702"/>
        <dbReference type="ChEBI" id="CHEBI:68483"/>
        <dbReference type="EC" id="2.5.1.7"/>
    </reaction>
</comment>
<comment type="caution">
    <text evidence="13">Lacks conserved residue(s) required for the propagation of feature annotation.</text>
</comment>
<accession>A0A1D9MJC3</accession>
<evidence type="ECO:0000313" key="16">
    <source>
        <dbReference type="Proteomes" id="UP000176288"/>
    </source>
</evidence>
<evidence type="ECO:0000256" key="10">
    <source>
        <dbReference type="ARBA" id="ARBA00037534"/>
    </source>
</evidence>
<keyword evidence="5 13" id="KW-0808">Transferase</keyword>
<dbReference type="NCBIfam" id="TIGR01072">
    <property type="entry name" value="murA"/>
    <property type="match status" value="1"/>
</dbReference>
<dbReference type="GO" id="GO:0009252">
    <property type="term" value="P:peptidoglycan biosynthetic process"/>
    <property type="evidence" value="ECO:0007669"/>
    <property type="project" value="UniProtKB-UniRule"/>
</dbReference>
<dbReference type="RefSeq" id="WP_071163852.1">
    <property type="nucleotide sequence ID" value="NZ_CP017812.1"/>
</dbReference>
<keyword evidence="8 13" id="KW-0131">Cell cycle</keyword>
<dbReference type="InterPro" id="IPR005750">
    <property type="entry name" value="UDP_GlcNAc_COvinyl_MurA"/>
</dbReference>
<proteinExistence type="inferred from homology"/>
<evidence type="ECO:0000259" key="14">
    <source>
        <dbReference type="Pfam" id="PF00275"/>
    </source>
</evidence>
<dbReference type="Pfam" id="PF00275">
    <property type="entry name" value="EPSP_synthase"/>
    <property type="match status" value="1"/>
</dbReference>
<evidence type="ECO:0000256" key="1">
    <source>
        <dbReference type="ARBA" id="ARBA00004496"/>
    </source>
</evidence>
<gene>
    <name evidence="13" type="primary">murA</name>
    <name evidence="15" type="ORF">BK816_02985</name>
</gene>
<dbReference type="EC" id="2.5.1.7" evidence="13"/>
<evidence type="ECO:0000256" key="2">
    <source>
        <dbReference type="ARBA" id="ARBA00004752"/>
    </source>
</evidence>
<dbReference type="InterPro" id="IPR013792">
    <property type="entry name" value="RNA3'P_cycl/enolpyr_Trfase_a/b"/>
</dbReference>
<dbReference type="AlphaFoldDB" id="A0A1D9MJC3"/>
<dbReference type="InterPro" id="IPR036968">
    <property type="entry name" value="Enolpyruvate_Tfrase_sf"/>
</dbReference>
<sequence length="441" mass="47471">MDRVLRVNGGRPLQGELRVRGAKNFVPKAMVAALLGETPSVLKNVPLILDVDVVSRLLRLHGVKVEFDQSEGVLTMDPTSVELAHVADIDAHAGSSRIPILFCGPLLHRLGEAFIPDLGGCNIGGRPIDFHMDSLRAFGAKVEKRDSGIHISAEGGLYGTQIELPYPSVGATEQTLLTAVRAQGLTELRNAAVEPEIMDLVSVLQKMGAIISVDTDRTIRIEGVDSLSGYTHTALSDRIEAASWASAALATGGDIFVRGAHQPDMTTFLNTFRKIGGAFDVQEDGIRFWHPGSDLKAIMMETNVHPGFMTDWQQPLVVALTQANGLSIVHETVYEKRFGFTEALTAMGAQIQLYRECLGSSPCRFAQKNFKHSAVISGPTKLHGADIQVPDLRGGFSHLIAALAAEGQSNVSGVGVIARGYEHFTSKLSLLDADFEDISEA</sequence>
<evidence type="ECO:0000256" key="13">
    <source>
        <dbReference type="HAMAP-Rule" id="MF_00111"/>
    </source>
</evidence>
<feature type="modified residue" description="2-(S-cysteinyl)pyruvic acid O-phosphothioketal" evidence="13">
    <location>
        <position position="121"/>
    </location>
</feature>
<dbReference type="KEGG" id="avu:BK816_02985"/>
<dbReference type="UniPathway" id="UPA00219"/>
<evidence type="ECO:0000256" key="4">
    <source>
        <dbReference type="ARBA" id="ARBA00022618"/>
    </source>
</evidence>
<keyword evidence="9 13" id="KW-0961">Cell wall biogenesis/degradation</keyword>
<evidence type="ECO:0000256" key="3">
    <source>
        <dbReference type="ARBA" id="ARBA00022490"/>
    </source>
</evidence>
<keyword evidence="13" id="KW-0670">Pyruvate</keyword>
<dbReference type="Proteomes" id="UP000176288">
    <property type="component" value="Chromosome"/>
</dbReference>
<comment type="function">
    <text evidence="10 13">Cell wall formation. Adds enolpyruvyl to UDP-N-acetylglucosamine.</text>
</comment>
<dbReference type="PANTHER" id="PTHR43783:SF1">
    <property type="entry name" value="UDP-N-ACETYLGLUCOSAMINE 1-CARBOXYVINYLTRANSFERASE"/>
    <property type="match status" value="1"/>
</dbReference>
<keyword evidence="6 13" id="KW-0133">Cell shape</keyword>
<dbReference type="STRING" id="1912795.BK816_02985"/>
<evidence type="ECO:0000256" key="11">
    <source>
        <dbReference type="ARBA" id="ARBA00038367"/>
    </source>
</evidence>
<keyword evidence="16" id="KW-1185">Reference proteome</keyword>
<dbReference type="HAMAP" id="MF_00111">
    <property type="entry name" value="MurA"/>
    <property type="match status" value="1"/>
</dbReference>
<organism evidence="15 16">
    <name type="scientific">Boudabousia tangfeifanii</name>
    <dbReference type="NCBI Taxonomy" id="1912795"/>
    <lineage>
        <taxon>Bacteria</taxon>
        <taxon>Bacillati</taxon>
        <taxon>Actinomycetota</taxon>
        <taxon>Actinomycetes</taxon>
        <taxon>Actinomycetales</taxon>
        <taxon>Actinomycetaceae</taxon>
        <taxon>Boudabousia</taxon>
    </lineage>
</organism>
<feature type="binding site" evidence="13">
    <location>
        <position position="97"/>
    </location>
    <ligand>
        <name>UDP-N-acetyl-alpha-D-glucosamine</name>
        <dbReference type="ChEBI" id="CHEBI:57705"/>
    </ligand>
</feature>
<feature type="binding site" evidence="13">
    <location>
        <position position="311"/>
    </location>
    <ligand>
        <name>UDP-N-acetyl-alpha-D-glucosamine</name>
        <dbReference type="ChEBI" id="CHEBI:57705"/>
    </ligand>
</feature>
<dbReference type="CDD" id="cd01555">
    <property type="entry name" value="UdpNAET"/>
    <property type="match status" value="1"/>
</dbReference>
<keyword evidence="7 13" id="KW-0573">Peptidoglycan synthesis</keyword>
<name>A0A1D9MJC3_9ACTO</name>
<evidence type="ECO:0000256" key="7">
    <source>
        <dbReference type="ARBA" id="ARBA00022984"/>
    </source>
</evidence>
<dbReference type="GO" id="GO:0019277">
    <property type="term" value="P:UDP-N-acetylgalactosamine biosynthetic process"/>
    <property type="evidence" value="ECO:0007669"/>
    <property type="project" value="InterPro"/>
</dbReference>
<keyword evidence="3 13" id="KW-0963">Cytoplasm</keyword>
<dbReference type="InterPro" id="IPR001986">
    <property type="entry name" value="Enolpyruvate_Tfrase_dom"/>
</dbReference>
<feature type="binding site" evidence="13">
    <location>
        <position position="333"/>
    </location>
    <ligand>
        <name>UDP-N-acetyl-alpha-D-glucosamine</name>
        <dbReference type="ChEBI" id="CHEBI:57705"/>
    </ligand>
</feature>
<dbReference type="OrthoDB" id="9803760at2"/>
<evidence type="ECO:0000256" key="9">
    <source>
        <dbReference type="ARBA" id="ARBA00023316"/>
    </source>
</evidence>
<dbReference type="SUPFAM" id="SSF55205">
    <property type="entry name" value="EPT/RTPC-like"/>
    <property type="match status" value="1"/>
</dbReference>
<dbReference type="GO" id="GO:0008360">
    <property type="term" value="P:regulation of cell shape"/>
    <property type="evidence" value="ECO:0007669"/>
    <property type="project" value="UniProtKB-KW"/>
</dbReference>
<reference evidence="15 16" key="1">
    <citation type="submission" date="2016-10" db="EMBL/GenBank/DDBJ databases">
        <title>Actinomyces aegypiusis sp. nov., isolated from the Aegypius monachus in Qinghai Tibet Plateau China.</title>
        <authorList>
            <person name="Wang Y."/>
        </authorList>
    </citation>
    <scope>NUCLEOTIDE SEQUENCE [LARGE SCALE GENOMIC DNA]</scope>
    <source>
        <strain evidence="15 16">VUL4_3</strain>
    </source>
</reference>
<evidence type="ECO:0000256" key="8">
    <source>
        <dbReference type="ARBA" id="ARBA00023306"/>
    </source>
</evidence>
<comment type="subcellular location">
    <subcellularLocation>
        <location evidence="1 13">Cytoplasm</location>
    </subcellularLocation>
</comment>
<feature type="binding site" evidence="13">
    <location>
        <begin position="23"/>
        <end position="24"/>
    </location>
    <ligand>
        <name>phosphoenolpyruvate</name>
        <dbReference type="ChEBI" id="CHEBI:58702"/>
    </ligand>
</feature>
<evidence type="ECO:0000313" key="15">
    <source>
        <dbReference type="EMBL" id="AOZ72386.1"/>
    </source>
</evidence>
<dbReference type="PANTHER" id="PTHR43783">
    <property type="entry name" value="UDP-N-ACETYLGLUCOSAMINE 1-CARBOXYVINYLTRANSFERASE"/>
    <property type="match status" value="1"/>
</dbReference>
<evidence type="ECO:0000256" key="5">
    <source>
        <dbReference type="ARBA" id="ARBA00022679"/>
    </source>
</evidence>
<feature type="active site" description="Proton donor" evidence="13">
    <location>
        <position position="121"/>
    </location>
</feature>
<comment type="similarity">
    <text evidence="11 13">Belongs to the EPSP synthase family. MurA subfamily.</text>
</comment>
<comment type="pathway">
    <text evidence="2 13">Cell wall biogenesis; peptidoglycan biosynthesis.</text>
</comment>
<dbReference type="GO" id="GO:0051301">
    <property type="term" value="P:cell division"/>
    <property type="evidence" value="ECO:0007669"/>
    <property type="project" value="UniProtKB-KW"/>
</dbReference>
<dbReference type="GO" id="GO:0071555">
    <property type="term" value="P:cell wall organization"/>
    <property type="evidence" value="ECO:0007669"/>
    <property type="project" value="UniProtKB-KW"/>
</dbReference>
<dbReference type="GO" id="GO:0005737">
    <property type="term" value="C:cytoplasm"/>
    <property type="evidence" value="ECO:0007669"/>
    <property type="project" value="UniProtKB-SubCell"/>
</dbReference>
<dbReference type="Gene3D" id="3.65.10.10">
    <property type="entry name" value="Enolpyruvate transferase domain"/>
    <property type="match status" value="2"/>
</dbReference>
<feature type="domain" description="Enolpyruvate transferase" evidence="14">
    <location>
        <begin position="8"/>
        <end position="428"/>
    </location>
</feature>
<evidence type="ECO:0000256" key="6">
    <source>
        <dbReference type="ARBA" id="ARBA00022960"/>
    </source>
</evidence>
<dbReference type="InterPro" id="IPR050068">
    <property type="entry name" value="MurA_subfamily"/>
</dbReference>
<dbReference type="NCBIfam" id="NF006873">
    <property type="entry name" value="PRK09369.1"/>
    <property type="match status" value="1"/>
</dbReference>
<evidence type="ECO:0000256" key="12">
    <source>
        <dbReference type="ARBA" id="ARBA00047527"/>
    </source>
</evidence>